<dbReference type="InterPro" id="IPR012133">
    <property type="entry name" value="Alpha-hydoxy_acid_DH_FMN"/>
</dbReference>
<evidence type="ECO:0000256" key="4">
    <source>
        <dbReference type="ARBA" id="ARBA00023002"/>
    </source>
</evidence>
<reference evidence="9 10" key="1">
    <citation type="submission" date="2019-09" db="EMBL/GenBank/DDBJ databases">
        <title>Isolation and complete genome sequencing of Methylocystis species.</title>
        <authorList>
            <person name="Rumah B.L."/>
            <person name="Stead C.E."/>
            <person name="Stevens B.C."/>
            <person name="Minton N.P."/>
            <person name="Grosse-Honebrink A."/>
            <person name="Zhang Y."/>
        </authorList>
    </citation>
    <scope>NUCLEOTIDE SEQUENCE [LARGE SCALE GENOMIC DNA]</scope>
    <source>
        <strain evidence="9 10">BRCS2</strain>
    </source>
</reference>
<accession>A0A6B8M3U6</accession>
<feature type="binding site" evidence="7">
    <location>
        <position position="173"/>
    </location>
    <ligand>
        <name>FMN</name>
        <dbReference type="ChEBI" id="CHEBI:58210"/>
    </ligand>
</feature>
<evidence type="ECO:0000256" key="6">
    <source>
        <dbReference type="PIRSR" id="PIRSR000138-1"/>
    </source>
</evidence>
<dbReference type="AlphaFoldDB" id="A0A6B8M3U6"/>
<dbReference type="Gene3D" id="3.20.20.70">
    <property type="entry name" value="Aldolase class I"/>
    <property type="match status" value="1"/>
</dbReference>
<feature type="binding site" evidence="7">
    <location>
        <position position="319"/>
    </location>
    <ligand>
        <name>FMN</name>
        <dbReference type="ChEBI" id="CHEBI:58210"/>
    </ligand>
</feature>
<dbReference type="InterPro" id="IPR013785">
    <property type="entry name" value="Aldolase_TIM"/>
</dbReference>
<feature type="binding site" evidence="7">
    <location>
        <position position="210"/>
    </location>
    <ligand>
        <name>glyoxylate</name>
        <dbReference type="ChEBI" id="CHEBI:36655"/>
    </ligand>
</feature>
<name>A0A6B8M3U6_9HYPH</name>
<evidence type="ECO:0000259" key="8">
    <source>
        <dbReference type="PROSITE" id="PS51349"/>
    </source>
</evidence>
<comment type="similarity">
    <text evidence="5">Belongs to the FMN-dependent alpha-hydroxy acid dehydrogenase family.</text>
</comment>
<dbReference type="GO" id="GO:0010181">
    <property type="term" value="F:FMN binding"/>
    <property type="evidence" value="ECO:0007669"/>
    <property type="project" value="InterPro"/>
</dbReference>
<dbReference type="PANTHER" id="PTHR10578">
    <property type="entry name" value="S -2-HYDROXY-ACID OXIDASE-RELATED"/>
    <property type="match status" value="1"/>
</dbReference>
<organism evidence="9 10">
    <name type="scientific">Methylocystis parvus</name>
    <dbReference type="NCBI Taxonomy" id="134"/>
    <lineage>
        <taxon>Bacteria</taxon>
        <taxon>Pseudomonadati</taxon>
        <taxon>Pseudomonadota</taxon>
        <taxon>Alphaproteobacteria</taxon>
        <taxon>Hyphomicrobiales</taxon>
        <taxon>Methylocystaceae</taxon>
        <taxon>Methylocystis</taxon>
    </lineage>
</organism>
<dbReference type="SUPFAM" id="SSF51395">
    <property type="entry name" value="FMN-linked oxidoreductases"/>
    <property type="match status" value="1"/>
</dbReference>
<dbReference type="PANTHER" id="PTHR10578:SF107">
    <property type="entry name" value="2-HYDROXYACID OXIDASE 1"/>
    <property type="match status" value="1"/>
</dbReference>
<feature type="binding site" evidence="7">
    <location>
        <begin position="352"/>
        <end position="356"/>
    </location>
    <ligand>
        <name>FMN</name>
        <dbReference type="ChEBI" id="CHEBI:58210"/>
    </ligand>
</feature>
<dbReference type="PROSITE" id="PS00557">
    <property type="entry name" value="FMN_HYDROXY_ACID_DH_1"/>
    <property type="match status" value="1"/>
</dbReference>
<dbReference type="PROSITE" id="PS51349">
    <property type="entry name" value="FMN_HYDROXY_ACID_DH_2"/>
    <property type="match status" value="1"/>
</dbReference>
<dbReference type="PIRSF" id="PIRSF000138">
    <property type="entry name" value="Al-hdrx_acd_dh"/>
    <property type="match status" value="1"/>
</dbReference>
<evidence type="ECO:0000256" key="7">
    <source>
        <dbReference type="PIRSR" id="PIRSR000138-2"/>
    </source>
</evidence>
<keyword evidence="2 7" id="KW-0285">Flavoprotein</keyword>
<feature type="binding site" evidence="7">
    <location>
        <begin position="375"/>
        <end position="376"/>
    </location>
    <ligand>
        <name>FMN</name>
        <dbReference type="ChEBI" id="CHEBI:58210"/>
    </ligand>
</feature>
<proteinExistence type="inferred from homology"/>
<dbReference type="FunFam" id="3.20.20.70:FF:000029">
    <property type="entry name" value="L-lactate dehydrogenase"/>
    <property type="match status" value="1"/>
</dbReference>
<dbReference type="KEGG" id="mpar:F7D14_04315"/>
<feature type="binding site" evidence="7">
    <location>
        <position position="70"/>
    </location>
    <ligand>
        <name>glyoxylate</name>
        <dbReference type="ChEBI" id="CHEBI:36655"/>
    </ligand>
</feature>
<evidence type="ECO:0000313" key="10">
    <source>
        <dbReference type="Proteomes" id="UP000422569"/>
    </source>
</evidence>
<dbReference type="GO" id="GO:0004459">
    <property type="term" value="F:L-lactate dehydrogenase (NAD+) activity"/>
    <property type="evidence" value="ECO:0007669"/>
    <property type="project" value="TreeGrafter"/>
</dbReference>
<dbReference type="GO" id="GO:0009060">
    <property type="term" value="P:aerobic respiration"/>
    <property type="evidence" value="ECO:0007669"/>
    <property type="project" value="TreeGrafter"/>
</dbReference>
<evidence type="ECO:0000256" key="2">
    <source>
        <dbReference type="ARBA" id="ARBA00022630"/>
    </source>
</evidence>
<feature type="binding site" evidence="7">
    <location>
        <position position="324"/>
    </location>
    <ligand>
        <name>glyoxylate</name>
        <dbReference type="ChEBI" id="CHEBI:36655"/>
    </ligand>
</feature>
<dbReference type="Proteomes" id="UP000422569">
    <property type="component" value="Chromosome"/>
</dbReference>
<keyword evidence="3 7" id="KW-0288">FMN</keyword>
<feature type="binding site" evidence="7">
    <location>
        <position position="297"/>
    </location>
    <ligand>
        <name>FMN</name>
        <dbReference type="ChEBI" id="CHEBI:58210"/>
    </ligand>
</feature>
<protein>
    <submittedName>
        <fullName evidence="9">Alpha-hydroxy-acid oxidizing protein</fullName>
    </submittedName>
</protein>
<dbReference type="InterPro" id="IPR008259">
    <property type="entry name" value="FMN_hydac_DH_AS"/>
</dbReference>
<evidence type="ECO:0000313" key="9">
    <source>
        <dbReference type="EMBL" id="QGM96772.1"/>
    </source>
</evidence>
<keyword evidence="10" id="KW-1185">Reference proteome</keyword>
<feature type="active site" description="Proton acceptor" evidence="6">
    <location>
        <position position="321"/>
    </location>
</feature>
<comment type="cofactor">
    <cofactor evidence="1">
        <name>FMN</name>
        <dbReference type="ChEBI" id="CHEBI:58210"/>
    </cofactor>
</comment>
<dbReference type="CDD" id="cd02809">
    <property type="entry name" value="alpha_hydroxyacid_oxid_FMN"/>
    <property type="match status" value="1"/>
</dbReference>
<evidence type="ECO:0000256" key="1">
    <source>
        <dbReference type="ARBA" id="ARBA00001917"/>
    </source>
</evidence>
<evidence type="ECO:0000256" key="3">
    <source>
        <dbReference type="ARBA" id="ARBA00022643"/>
    </source>
</evidence>
<feature type="binding site" evidence="7">
    <location>
        <begin position="123"/>
        <end position="125"/>
    </location>
    <ligand>
        <name>FMN</name>
        <dbReference type="ChEBI" id="CHEBI:58210"/>
    </ligand>
</feature>
<gene>
    <name evidence="9" type="ORF">F7D14_04315</name>
</gene>
<dbReference type="Pfam" id="PF01070">
    <property type="entry name" value="FMN_dh"/>
    <property type="match status" value="1"/>
</dbReference>
<keyword evidence="4" id="KW-0560">Oxidoreductase</keyword>
<evidence type="ECO:0000256" key="5">
    <source>
        <dbReference type="ARBA" id="ARBA00024042"/>
    </source>
</evidence>
<feature type="binding site" evidence="7">
    <location>
        <position position="201"/>
    </location>
    <ligand>
        <name>FMN</name>
        <dbReference type="ChEBI" id="CHEBI:58210"/>
    </ligand>
</feature>
<dbReference type="GO" id="GO:0005886">
    <property type="term" value="C:plasma membrane"/>
    <property type="evidence" value="ECO:0007669"/>
    <property type="project" value="TreeGrafter"/>
</dbReference>
<dbReference type="InterPro" id="IPR000262">
    <property type="entry name" value="FMN-dep_DH"/>
</dbReference>
<feature type="binding site" evidence="7">
    <location>
        <position position="321"/>
    </location>
    <ligand>
        <name>glyoxylate</name>
        <dbReference type="ChEBI" id="CHEBI:36655"/>
    </ligand>
</feature>
<dbReference type="EMBL" id="CP044331">
    <property type="protein sequence ID" value="QGM96772.1"/>
    <property type="molecule type" value="Genomic_DNA"/>
</dbReference>
<feature type="binding site" evidence="7">
    <location>
        <position position="175"/>
    </location>
    <ligand>
        <name>glyoxylate</name>
        <dbReference type="ChEBI" id="CHEBI:36655"/>
    </ligand>
</feature>
<feature type="domain" description="FMN hydroxy acid dehydrogenase" evidence="8">
    <location>
        <begin position="44"/>
        <end position="423"/>
    </location>
</feature>
<sequence length="423" mass="46853">MRLFPRPLPSHVQAAVETGVDAAQIAQSPIEERNSPARRFYAGRNLARARTIEDLRAMAHRRLPAFALEYLEGGAEDEATLARNLSAYARYRLLPKALVDVSHRDQSVALFERSMPLPFAIAPTGLNGLFWRKADVLLARAAAEAGIPFIQSSMSNDPIEDVAAVPDLRHWWQLYVFGEPSIREALIARAERAQCEALVLTIDAQFYGDREWEQRRFAHPGRLTLASILECALHPQWAATTLSGGMPSFANLVDLLPKAHRRFFDGAFWIRAHMDHRLDWKEAARLRKLWPRRFLIKGLLDPADAEKAAAIGADGVILSNHGGRQLDWTVSGLDVLPDVRRRIGNRLTVIVDGGVRRGTDILKAFALGADAVLVGRAPLYGLSAGGRKGVTRAIDILRDEIDLDLGLLGARSINELGPQFLAR</sequence>
<dbReference type="InterPro" id="IPR037396">
    <property type="entry name" value="FMN_HAD"/>
</dbReference>
<feature type="binding site" evidence="7">
    <location>
        <position position="152"/>
    </location>
    <ligand>
        <name>FMN</name>
        <dbReference type="ChEBI" id="CHEBI:58210"/>
    </ligand>
</feature>